<dbReference type="Gramene" id="PNT67836">
    <property type="protein sequence ID" value="PNT67836"/>
    <property type="gene ID" value="BRADI_3g32703v3"/>
</dbReference>
<keyword evidence="1" id="KW-0175">Coiled coil</keyword>
<dbReference type="PANTHER" id="PTHR47270:SF12">
    <property type="entry name" value="OS10G0547000 PROTEIN"/>
    <property type="match status" value="1"/>
</dbReference>
<reference evidence="3 4" key="1">
    <citation type="journal article" date="2010" name="Nature">
        <title>Genome sequencing and analysis of the model grass Brachypodium distachyon.</title>
        <authorList>
            <consortium name="International Brachypodium Initiative"/>
        </authorList>
    </citation>
    <scope>NUCLEOTIDE SEQUENCE [LARGE SCALE GENOMIC DNA]</scope>
    <source>
        <strain evidence="3 4">Bd21</strain>
    </source>
</reference>
<evidence type="ECO:0000256" key="1">
    <source>
        <dbReference type="SAM" id="Coils"/>
    </source>
</evidence>
<feature type="coiled-coil region" evidence="1">
    <location>
        <begin position="542"/>
        <end position="668"/>
    </location>
</feature>
<reference evidence="4" key="3">
    <citation type="submission" date="2018-08" db="UniProtKB">
        <authorList>
            <consortium name="EnsemblPlants"/>
        </authorList>
    </citation>
    <scope>IDENTIFICATION</scope>
    <source>
        <strain evidence="4">cv. Bd21</strain>
    </source>
</reference>
<accession>A0A2K2D0N8</accession>
<gene>
    <name evidence="3" type="ORF">BRADI_3g32703v3</name>
</gene>
<feature type="compositionally biased region" description="Polar residues" evidence="2">
    <location>
        <begin position="866"/>
        <end position="877"/>
    </location>
</feature>
<name>A0A2K2D0N8_BRADI</name>
<dbReference type="PANTHER" id="PTHR47270">
    <property type="entry name" value="PROTEIN MLP1-LIKE"/>
    <property type="match status" value="1"/>
</dbReference>
<dbReference type="Proteomes" id="UP000008810">
    <property type="component" value="Chromosome 3"/>
</dbReference>
<sequence length="936" mass="106599">MDDSRSLITNLKDKVEQQQAEMEAQKLHVSKLEDENIELANFISELEAQLTSLTNENESTKLQMDDSRSLITNLKDKVEQQQAEMEAQKLHASKLEHENIELSKLISELEAQLTSMTSENESNKEMDDSGSLITNLKDQVEQQQAEMEAQKLLVSKLEHENIELSKLISELEARLTSLTSENESSKQLDDSGSLVTNLKDQVEQQQAEMEAQKLLVSKLEHENIELSKLISELEAQLTSLTSENEPTKLQMDNSGSLSTNIKDKVEQQQAEMEAQKLHVSKLAHENIELSKLISELEAQLTSLTSENESTKLQMDDSGSLITNLKDKVEQQQAEMEAQKLHLSKLEHENIELSKVISELEAQLTSLTSENESTKLQMDDSGSLVINLNYKVEQQYAEMEAQKLHVSKLEHENIELSRFISELEAQLTSLTSENDSTKLQMDNSRSLITNLKDKVEQQHAEMESQMLELKQKYLESQRRLSEVQEDSEALRRSNSKLQATADSVVEECNSLQTLTADLKMQKLELHGRSTQLEQELDQSKRKMMDFCKTVEFLEAKLSSLQKEITSKEQSLLAELENIFQEHKEHEERITRAHFLLNKIENEKIAEVKNLEREVMSLTAQVSSTDGERGSADLDSIHEVSILRADKANLEDANAQMRHYESQLEDLHKESKTKIKGMADSLNASKQNEGMLTTDVEHMRGLMEAARSNEESLRKTSDELELRYKSSDYEKQQIMEEICGLKIQVNKMTSLQDEVFNLKSSLEQAKFEKGKLEEHLQSLSEECEEVKTQKAMLTDKLSYLQSTLHDAGDENHSKSMQEKLIINQGNDDVANGNGSTPVNEDPDIQSKIQLLETRLAEALEENKLYRAQLQSPTEEGQSSNRDEMDNNGNSKIAQLESELNDMQERLLTVSMQYAEVEAQREELVMELKNANAKKGRWF</sequence>
<feature type="coiled-coil region" evidence="1">
    <location>
        <begin position="405"/>
        <end position="499"/>
    </location>
</feature>
<protein>
    <submittedName>
        <fullName evidence="3 4">Uncharacterized protein</fullName>
    </submittedName>
</protein>
<evidence type="ECO:0000256" key="2">
    <source>
        <dbReference type="SAM" id="MobiDB-lite"/>
    </source>
</evidence>
<dbReference type="AlphaFoldDB" id="A0A2K2D0N8"/>
<organism evidence="3">
    <name type="scientific">Brachypodium distachyon</name>
    <name type="common">Purple false brome</name>
    <name type="synonym">Trachynia distachya</name>
    <dbReference type="NCBI Taxonomy" id="15368"/>
    <lineage>
        <taxon>Eukaryota</taxon>
        <taxon>Viridiplantae</taxon>
        <taxon>Streptophyta</taxon>
        <taxon>Embryophyta</taxon>
        <taxon>Tracheophyta</taxon>
        <taxon>Spermatophyta</taxon>
        <taxon>Magnoliopsida</taxon>
        <taxon>Liliopsida</taxon>
        <taxon>Poales</taxon>
        <taxon>Poaceae</taxon>
        <taxon>BOP clade</taxon>
        <taxon>Pooideae</taxon>
        <taxon>Stipodae</taxon>
        <taxon>Brachypodieae</taxon>
        <taxon>Brachypodium</taxon>
    </lineage>
</organism>
<reference evidence="3" key="2">
    <citation type="submission" date="2017-06" db="EMBL/GenBank/DDBJ databases">
        <title>WGS assembly of Brachypodium distachyon.</title>
        <authorList>
            <consortium name="The International Brachypodium Initiative"/>
            <person name="Lucas S."/>
            <person name="Harmon-Smith M."/>
            <person name="Lail K."/>
            <person name="Tice H."/>
            <person name="Grimwood J."/>
            <person name="Bruce D."/>
            <person name="Barry K."/>
            <person name="Shu S."/>
            <person name="Lindquist E."/>
            <person name="Wang M."/>
            <person name="Pitluck S."/>
            <person name="Vogel J.P."/>
            <person name="Garvin D.F."/>
            <person name="Mockler T.C."/>
            <person name="Schmutz J."/>
            <person name="Rokhsar D."/>
            <person name="Bevan M.W."/>
        </authorList>
    </citation>
    <scope>NUCLEOTIDE SEQUENCE</scope>
    <source>
        <strain evidence="3">Bd21</strain>
    </source>
</reference>
<feature type="region of interest" description="Disordered" evidence="2">
    <location>
        <begin position="863"/>
        <end position="886"/>
    </location>
</feature>
<dbReference type="ExpressionAtlas" id="A0A2K2D0N8">
    <property type="expression patterns" value="baseline"/>
</dbReference>
<feature type="coiled-coil region" evidence="1">
    <location>
        <begin position="1"/>
        <end position="376"/>
    </location>
</feature>
<proteinExistence type="predicted"/>
<evidence type="ECO:0000313" key="4">
    <source>
        <dbReference type="EnsemblPlants" id="PNT67836"/>
    </source>
</evidence>
<evidence type="ECO:0000313" key="5">
    <source>
        <dbReference type="Proteomes" id="UP000008810"/>
    </source>
</evidence>
<dbReference type="EnsemblPlants" id="PNT67836">
    <property type="protein sequence ID" value="PNT67836"/>
    <property type="gene ID" value="BRADI_3g32703v3"/>
</dbReference>
<dbReference type="InParanoid" id="A0A2K2D0N8"/>
<dbReference type="OrthoDB" id="658575at2759"/>
<feature type="coiled-coil region" evidence="1">
    <location>
        <begin position="760"/>
        <end position="794"/>
    </location>
</feature>
<keyword evidence="5" id="KW-1185">Reference proteome</keyword>
<evidence type="ECO:0000313" key="3">
    <source>
        <dbReference type="EMBL" id="PNT67836.1"/>
    </source>
</evidence>
<dbReference type="EMBL" id="CM000882">
    <property type="protein sequence ID" value="PNT67836.1"/>
    <property type="molecule type" value="Genomic_DNA"/>
</dbReference>